<reference evidence="1 2" key="1">
    <citation type="journal article" date="2016" name="Environ. Microbiol.">
        <title>Genomic resolution of a cold subsurface aquifer community provides metabolic insights for novel microbes adapted to high CO concentrations.</title>
        <authorList>
            <person name="Probst A.J."/>
            <person name="Castelle C.J."/>
            <person name="Singh A."/>
            <person name="Brown C.T."/>
            <person name="Anantharaman K."/>
            <person name="Sharon I."/>
            <person name="Hug L.A."/>
            <person name="Burstein D."/>
            <person name="Emerson J.B."/>
            <person name="Thomas B.C."/>
            <person name="Banfield J.F."/>
        </authorList>
    </citation>
    <scope>NUCLEOTIDE SEQUENCE [LARGE SCALE GENOMIC DNA]</scope>
    <source>
        <strain evidence="1">CG2_30_40_21</strain>
    </source>
</reference>
<dbReference type="AlphaFoldDB" id="A0A1J5E125"/>
<evidence type="ECO:0000313" key="2">
    <source>
        <dbReference type="Proteomes" id="UP000183085"/>
    </source>
</evidence>
<name>A0A1J5E125_9BACT</name>
<dbReference type="STRING" id="1817895.AUJ95_02205"/>
<sequence length="82" mass="9294">MAGKCPGQDSRWLTAALYKCPQCGEMVEMFSDELKSRCPKCKGMVYKENAPSCIQWCKSAKECLGEEKFKEMMEQIKGGESR</sequence>
<proteinExistence type="predicted"/>
<dbReference type="EMBL" id="MNYI01000061">
    <property type="protein sequence ID" value="OIP42065.1"/>
    <property type="molecule type" value="Genomic_DNA"/>
</dbReference>
<dbReference type="Proteomes" id="UP000183085">
    <property type="component" value="Unassembled WGS sequence"/>
</dbReference>
<evidence type="ECO:0008006" key="3">
    <source>
        <dbReference type="Google" id="ProtNLM"/>
    </source>
</evidence>
<dbReference type="Gene3D" id="2.20.28.30">
    <property type="entry name" value="RNA polymerase ii, chain L"/>
    <property type="match status" value="1"/>
</dbReference>
<accession>A0A1J5E125</accession>
<protein>
    <recommendedName>
        <fullName evidence="3">Phosphohydrolase</fullName>
    </recommendedName>
</protein>
<organism evidence="1 2">
    <name type="scientific">Candidatus Desantisbacteria bacterium CG2_30_40_21</name>
    <dbReference type="NCBI Taxonomy" id="1817895"/>
    <lineage>
        <taxon>Bacteria</taxon>
        <taxon>Candidatus Desantisiibacteriota</taxon>
    </lineage>
</organism>
<evidence type="ECO:0000313" key="1">
    <source>
        <dbReference type="EMBL" id="OIP42065.1"/>
    </source>
</evidence>
<gene>
    <name evidence="1" type="ORF">AUJ95_02205</name>
</gene>
<comment type="caution">
    <text evidence="1">The sequence shown here is derived from an EMBL/GenBank/DDBJ whole genome shotgun (WGS) entry which is preliminary data.</text>
</comment>